<feature type="region of interest" description="Disordered" evidence="1">
    <location>
        <begin position="160"/>
        <end position="205"/>
    </location>
</feature>
<dbReference type="OrthoDB" id="2506837at2759"/>
<name>A0A9P6NVL0_9BASI</name>
<evidence type="ECO:0000256" key="1">
    <source>
        <dbReference type="SAM" id="MobiDB-lite"/>
    </source>
</evidence>
<feature type="compositionally biased region" description="Basic and acidic residues" evidence="1">
    <location>
        <begin position="192"/>
        <end position="205"/>
    </location>
</feature>
<gene>
    <name evidence="2" type="ORF">CROQUDRAFT_86996</name>
</gene>
<organism evidence="2 3">
    <name type="scientific">Cronartium quercuum f. sp. fusiforme G11</name>
    <dbReference type="NCBI Taxonomy" id="708437"/>
    <lineage>
        <taxon>Eukaryota</taxon>
        <taxon>Fungi</taxon>
        <taxon>Dikarya</taxon>
        <taxon>Basidiomycota</taxon>
        <taxon>Pucciniomycotina</taxon>
        <taxon>Pucciniomycetes</taxon>
        <taxon>Pucciniales</taxon>
        <taxon>Coleosporiaceae</taxon>
        <taxon>Cronartium</taxon>
    </lineage>
</organism>
<accession>A0A9P6NVL0</accession>
<reference evidence="2" key="1">
    <citation type="submission" date="2013-11" db="EMBL/GenBank/DDBJ databases">
        <title>Genome sequence of the fusiform rust pathogen reveals effectors for host alternation and coevolution with pine.</title>
        <authorList>
            <consortium name="DOE Joint Genome Institute"/>
            <person name="Smith K."/>
            <person name="Pendleton A."/>
            <person name="Kubisiak T."/>
            <person name="Anderson C."/>
            <person name="Salamov A."/>
            <person name="Aerts A."/>
            <person name="Riley R."/>
            <person name="Clum A."/>
            <person name="Lindquist E."/>
            <person name="Ence D."/>
            <person name="Campbell M."/>
            <person name="Kronenberg Z."/>
            <person name="Feau N."/>
            <person name="Dhillon B."/>
            <person name="Hamelin R."/>
            <person name="Burleigh J."/>
            <person name="Smith J."/>
            <person name="Yandell M."/>
            <person name="Nelson C."/>
            <person name="Grigoriev I."/>
            <person name="Davis J."/>
        </authorList>
    </citation>
    <scope>NUCLEOTIDE SEQUENCE</scope>
    <source>
        <strain evidence="2">G11</strain>
    </source>
</reference>
<dbReference type="AlphaFoldDB" id="A0A9P6NVL0"/>
<proteinExistence type="predicted"/>
<dbReference type="Proteomes" id="UP000886653">
    <property type="component" value="Unassembled WGS sequence"/>
</dbReference>
<dbReference type="EMBL" id="MU167214">
    <property type="protein sequence ID" value="KAG0151202.1"/>
    <property type="molecule type" value="Genomic_DNA"/>
</dbReference>
<keyword evidence="3" id="KW-1185">Reference proteome</keyword>
<sequence length="205" mass="23003">MISGKTKQQHVRVLPKEPIMSEFVAPPTQLPIDFYSPTWFNALPPGQKEKIANSKCVALLLNAAKSLLPVPHPSEQLSTSQFNKKYYEQLIRPYELIVAVESDDETLEQRGDVNVRADVLDEEGEGIDLTMPSDGEDADDNEYYAEGEFGELYDDANSKWLVSDSEESGTGENNYYGGREEKFEASDEVDKDGDQLMDKRGKAKE</sequence>
<comment type="caution">
    <text evidence="2">The sequence shown here is derived from an EMBL/GenBank/DDBJ whole genome shotgun (WGS) entry which is preliminary data.</text>
</comment>
<evidence type="ECO:0000313" key="2">
    <source>
        <dbReference type="EMBL" id="KAG0151202.1"/>
    </source>
</evidence>
<evidence type="ECO:0000313" key="3">
    <source>
        <dbReference type="Proteomes" id="UP000886653"/>
    </source>
</evidence>
<protein>
    <submittedName>
        <fullName evidence="2">Uncharacterized protein</fullName>
    </submittedName>
</protein>